<protein>
    <submittedName>
        <fullName evidence="1">Uncharacterized protein</fullName>
    </submittedName>
</protein>
<comment type="caution">
    <text evidence="1">The sequence shown here is derived from an EMBL/GenBank/DDBJ whole genome shotgun (WGS) entry which is preliminary data.</text>
</comment>
<evidence type="ECO:0000313" key="2">
    <source>
        <dbReference type="Proteomes" id="UP000249239"/>
    </source>
</evidence>
<dbReference type="EMBL" id="QKZK01000026">
    <property type="protein sequence ID" value="PZX13423.1"/>
    <property type="molecule type" value="Genomic_DNA"/>
</dbReference>
<sequence>METKTTNVITLDNITKIAQAQSGETQVVDCGPGSRERCVSWSDYRGVIIRIRWE</sequence>
<proteinExistence type="predicted"/>
<gene>
    <name evidence="1" type="ORF">LX69_02679</name>
</gene>
<name>A0A2W7N0X1_9BACT</name>
<reference evidence="1 2" key="1">
    <citation type="submission" date="2018-06" db="EMBL/GenBank/DDBJ databases">
        <title>Genomic Encyclopedia of Archaeal and Bacterial Type Strains, Phase II (KMG-II): from individual species to whole genera.</title>
        <authorList>
            <person name="Goeker M."/>
        </authorList>
    </citation>
    <scope>NUCLEOTIDE SEQUENCE [LARGE SCALE GENOMIC DNA]</scope>
    <source>
        <strain evidence="1 2">DSM 6779</strain>
    </source>
</reference>
<dbReference type="AlphaFoldDB" id="A0A2W7N0X1"/>
<dbReference type="Proteomes" id="UP000249239">
    <property type="component" value="Unassembled WGS sequence"/>
</dbReference>
<keyword evidence="2" id="KW-1185">Reference proteome</keyword>
<organism evidence="1 2">
    <name type="scientific">Breznakibacter xylanolyticus</name>
    <dbReference type="NCBI Taxonomy" id="990"/>
    <lineage>
        <taxon>Bacteria</taxon>
        <taxon>Pseudomonadati</taxon>
        <taxon>Bacteroidota</taxon>
        <taxon>Bacteroidia</taxon>
        <taxon>Marinilabiliales</taxon>
        <taxon>Marinilabiliaceae</taxon>
        <taxon>Breznakibacter</taxon>
    </lineage>
</organism>
<evidence type="ECO:0000313" key="1">
    <source>
        <dbReference type="EMBL" id="PZX13423.1"/>
    </source>
</evidence>
<accession>A0A2W7N0X1</accession>